<keyword evidence="2" id="KW-1185">Reference proteome</keyword>
<organism evidence="1 2">
    <name type="scientific">Butyricimonas faecihominis</name>
    <dbReference type="NCBI Taxonomy" id="1472416"/>
    <lineage>
        <taxon>Bacteria</taxon>
        <taxon>Pseudomonadati</taxon>
        <taxon>Bacteroidota</taxon>
        <taxon>Bacteroidia</taxon>
        <taxon>Bacteroidales</taxon>
        <taxon>Odoribacteraceae</taxon>
        <taxon>Butyricimonas</taxon>
    </lineage>
</organism>
<accession>A0A7W6HXC5</accession>
<evidence type="ECO:0000313" key="1">
    <source>
        <dbReference type="EMBL" id="MBB4026679.1"/>
    </source>
</evidence>
<reference evidence="1 2" key="1">
    <citation type="submission" date="2020-08" db="EMBL/GenBank/DDBJ databases">
        <title>Genomic Encyclopedia of Type Strains, Phase IV (KMG-IV): sequencing the most valuable type-strain genomes for metagenomic binning, comparative biology and taxonomic classification.</title>
        <authorList>
            <person name="Goeker M."/>
        </authorList>
    </citation>
    <scope>NUCLEOTIDE SEQUENCE [LARGE SCALE GENOMIC DNA]</scope>
    <source>
        <strain evidence="1 2">DSM 105721</strain>
    </source>
</reference>
<sequence>MEKSGKKGRYCVRKTDTCPEVGHGKEAAYSSLKQIFVCQELDLQEIAYKFITITL</sequence>
<dbReference type="AlphaFoldDB" id="A0A7W6HXC5"/>
<proteinExistence type="predicted"/>
<dbReference type="EMBL" id="JACIES010000006">
    <property type="protein sequence ID" value="MBB4026679.1"/>
    <property type="molecule type" value="Genomic_DNA"/>
</dbReference>
<dbReference type="RefSeq" id="WP_008673580.1">
    <property type="nucleotide sequence ID" value="NZ_AP028155.1"/>
</dbReference>
<evidence type="ECO:0000313" key="2">
    <source>
        <dbReference type="Proteomes" id="UP000546007"/>
    </source>
</evidence>
<protein>
    <submittedName>
        <fullName evidence="1">Uncharacterized protein</fullName>
    </submittedName>
</protein>
<comment type="caution">
    <text evidence="1">The sequence shown here is derived from an EMBL/GenBank/DDBJ whole genome shotgun (WGS) entry which is preliminary data.</text>
</comment>
<name>A0A7W6HXC5_9BACT</name>
<gene>
    <name evidence="1" type="ORF">GGR14_002480</name>
</gene>
<dbReference type="Proteomes" id="UP000546007">
    <property type="component" value="Unassembled WGS sequence"/>
</dbReference>
<dbReference type="GeneID" id="93102840"/>